<accession>A0A103XLF2</accession>
<proteinExistence type="predicted"/>
<dbReference type="Gramene" id="KVH92699">
    <property type="protein sequence ID" value="KVH92699"/>
    <property type="gene ID" value="Ccrd_005264"/>
</dbReference>
<evidence type="ECO:0000256" key="1">
    <source>
        <dbReference type="SAM" id="MobiDB-lite"/>
    </source>
</evidence>
<feature type="region of interest" description="Disordered" evidence="1">
    <location>
        <begin position="121"/>
        <end position="148"/>
    </location>
</feature>
<feature type="non-terminal residue" evidence="2">
    <location>
        <position position="148"/>
    </location>
</feature>
<feature type="compositionally biased region" description="Pro residues" evidence="1">
    <location>
        <begin position="138"/>
        <end position="148"/>
    </location>
</feature>
<comment type="caution">
    <text evidence="2">The sequence shown here is derived from an EMBL/GenBank/DDBJ whole genome shotgun (WGS) entry which is preliminary data.</text>
</comment>
<dbReference type="Proteomes" id="UP000243975">
    <property type="component" value="Unassembled WGS sequence"/>
</dbReference>
<organism evidence="2 3">
    <name type="scientific">Cynara cardunculus var. scolymus</name>
    <name type="common">Globe artichoke</name>
    <name type="synonym">Cynara scolymus</name>
    <dbReference type="NCBI Taxonomy" id="59895"/>
    <lineage>
        <taxon>Eukaryota</taxon>
        <taxon>Viridiplantae</taxon>
        <taxon>Streptophyta</taxon>
        <taxon>Embryophyta</taxon>
        <taxon>Tracheophyta</taxon>
        <taxon>Spermatophyta</taxon>
        <taxon>Magnoliopsida</taxon>
        <taxon>eudicotyledons</taxon>
        <taxon>Gunneridae</taxon>
        <taxon>Pentapetalae</taxon>
        <taxon>asterids</taxon>
        <taxon>campanulids</taxon>
        <taxon>Asterales</taxon>
        <taxon>Asteraceae</taxon>
        <taxon>Carduoideae</taxon>
        <taxon>Cardueae</taxon>
        <taxon>Carduinae</taxon>
        <taxon>Cynara</taxon>
    </lineage>
</organism>
<dbReference type="AlphaFoldDB" id="A0A103XLF2"/>
<gene>
    <name evidence="2" type="ORF">Ccrd_005264</name>
</gene>
<keyword evidence="3" id="KW-1185">Reference proteome</keyword>
<dbReference type="PANTHER" id="PTHR37908">
    <property type="entry name" value="TRANSMEMBRANE PROTEIN"/>
    <property type="match status" value="1"/>
</dbReference>
<dbReference type="PANTHER" id="PTHR37908:SF3">
    <property type="entry name" value="TRANSMEMBRANE PROTEIN"/>
    <property type="match status" value="1"/>
</dbReference>
<protein>
    <submittedName>
        <fullName evidence="2">Uncharacterized protein</fullName>
    </submittedName>
</protein>
<reference evidence="2 3" key="1">
    <citation type="journal article" date="2016" name="Sci. Rep.">
        <title>The genome sequence of the outbreeding globe artichoke constructed de novo incorporating a phase-aware low-pass sequencing strategy of F1 progeny.</title>
        <authorList>
            <person name="Scaglione D."/>
            <person name="Reyes-Chin-Wo S."/>
            <person name="Acquadro A."/>
            <person name="Froenicke L."/>
            <person name="Portis E."/>
            <person name="Beitel C."/>
            <person name="Tirone M."/>
            <person name="Mauro R."/>
            <person name="Lo Monaco A."/>
            <person name="Mauromicale G."/>
            <person name="Faccioli P."/>
            <person name="Cattivelli L."/>
            <person name="Rieseberg L."/>
            <person name="Michelmore R."/>
            <person name="Lanteri S."/>
        </authorList>
    </citation>
    <scope>NUCLEOTIDE SEQUENCE [LARGE SCALE GENOMIC DNA]</scope>
    <source>
        <strain evidence="2">2C</strain>
    </source>
</reference>
<name>A0A103XLF2_CYNCS</name>
<evidence type="ECO:0000313" key="3">
    <source>
        <dbReference type="Proteomes" id="UP000243975"/>
    </source>
</evidence>
<dbReference type="EMBL" id="LEKV01004809">
    <property type="protein sequence ID" value="KVH92699.1"/>
    <property type="molecule type" value="Genomic_DNA"/>
</dbReference>
<evidence type="ECO:0000313" key="2">
    <source>
        <dbReference type="EMBL" id="KVH92699.1"/>
    </source>
</evidence>
<sequence length="148" mass="16664">HSLLCVNFSSHTHTHKLSPIKNHEPSFLHLDLLSSRFPSNDRFIESLKRKKKQLLKMDYCSSFSFSRKVFAIIAVLTLFLSTGFSGELMRSTETTGDVFATPPALFQENEGIRREMIDLDYEDAGPNTNKRSGLNLPTPDPEAPAPQP</sequence>